<dbReference type="AlphaFoldDB" id="A0A101LX85"/>
<dbReference type="EMBL" id="LKAM01000009">
    <property type="protein sequence ID" value="KUM46828.1"/>
    <property type="molecule type" value="Genomic_DNA"/>
</dbReference>
<comment type="caution">
    <text evidence="1">The sequence shown here is derived from an EMBL/GenBank/DDBJ whole genome shotgun (WGS) entry which is preliminary data.</text>
</comment>
<name>A0A101LX85_PICGL</name>
<geneLocation type="mitochondrion" evidence="1"/>
<accession>A0A101LX85</accession>
<keyword evidence="1" id="KW-0496">Mitochondrion</keyword>
<evidence type="ECO:0000313" key="1">
    <source>
        <dbReference type="EMBL" id="KUM46828.1"/>
    </source>
</evidence>
<gene>
    <name evidence="1" type="ORF">ABT39_MTgene6283</name>
</gene>
<proteinExistence type="predicted"/>
<sequence>MSLMDVLRVCPDQRAHIIETLSKFLPKLGKAHAPSLSFDLSSIPFTEEWKAKVVNMFSIEIRYNDFMIKRVITFTMSLLM</sequence>
<protein>
    <submittedName>
        <fullName evidence="1">Uncharacterized protein</fullName>
    </submittedName>
</protein>
<reference evidence="1" key="1">
    <citation type="journal article" date="2015" name="Genome Biol. Evol.">
        <title>Organellar Genomes of White Spruce (Picea glauca): Assembly and Annotation.</title>
        <authorList>
            <person name="Jackman S.D."/>
            <person name="Warren R.L."/>
            <person name="Gibb E.A."/>
            <person name="Vandervalk B.P."/>
            <person name="Mohamadi H."/>
            <person name="Chu J."/>
            <person name="Raymond A."/>
            <person name="Pleasance S."/>
            <person name="Coope R."/>
            <person name="Wildung M.R."/>
            <person name="Ritland C.E."/>
            <person name="Bousquet J."/>
            <person name="Jones S.J."/>
            <person name="Bohlmann J."/>
            <person name="Birol I."/>
        </authorList>
    </citation>
    <scope>NUCLEOTIDE SEQUENCE [LARGE SCALE GENOMIC DNA]</scope>
    <source>
        <tissue evidence="1">Flushing bud</tissue>
    </source>
</reference>
<organism evidence="1">
    <name type="scientific">Picea glauca</name>
    <name type="common">White spruce</name>
    <name type="synonym">Pinus glauca</name>
    <dbReference type="NCBI Taxonomy" id="3330"/>
    <lineage>
        <taxon>Eukaryota</taxon>
        <taxon>Viridiplantae</taxon>
        <taxon>Streptophyta</taxon>
        <taxon>Embryophyta</taxon>
        <taxon>Tracheophyta</taxon>
        <taxon>Spermatophyta</taxon>
        <taxon>Pinopsida</taxon>
        <taxon>Pinidae</taxon>
        <taxon>Conifers I</taxon>
        <taxon>Pinales</taxon>
        <taxon>Pinaceae</taxon>
        <taxon>Picea</taxon>
    </lineage>
</organism>